<dbReference type="Proteomes" id="UP000187203">
    <property type="component" value="Unassembled WGS sequence"/>
</dbReference>
<evidence type="ECO:0000313" key="2">
    <source>
        <dbReference type="EMBL" id="OMP13854.1"/>
    </source>
</evidence>
<feature type="non-terminal residue" evidence="2">
    <location>
        <position position="1"/>
    </location>
</feature>
<keyword evidence="3" id="KW-1185">Reference proteome</keyword>
<organism evidence="2 3">
    <name type="scientific">Corchorus olitorius</name>
    <dbReference type="NCBI Taxonomy" id="93759"/>
    <lineage>
        <taxon>Eukaryota</taxon>
        <taxon>Viridiplantae</taxon>
        <taxon>Streptophyta</taxon>
        <taxon>Embryophyta</taxon>
        <taxon>Tracheophyta</taxon>
        <taxon>Spermatophyta</taxon>
        <taxon>Magnoliopsida</taxon>
        <taxon>eudicotyledons</taxon>
        <taxon>Gunneridae</taxon>
        <taxon>Pentapetalae</taxon>
        <taxon>rosids</taxon>
        <taxon>malvids</taxon>
        <taxon>Malvales</taxon>
        <taxon>Malvaceae</taxon>
        <taxon>Grewioideae</taxon>
        <taxon>Apeibeae</taxon>
        <taxon>Corchorus</taxon>
    </lineage>
</organism>
<accession>A0A1R3L3D0</accession>
<reference evidence="3" key="1">
    <citation type="submission" date="2013-09" db="EMBL/GenBank/DDBJ databases">
        <title>Corchorus olitorius genome sequencing.</title>
        <authorList>
            <person name="Alam M."/>
            <person name="Haque M.S."/>
            <person name="Islam M.S."/>
            <person name="Emdad E.M."/>
            <person name="Islam M.M."/>
            <person name="Ahmed B."/>
            <person name="Halim A."/>
            <person name="Hossen Q.M.M."/>
            <person name="Hossain M.Z."/>
            <person name="Ahmed R."/>
            <person name="Khan M.M."/>
            <person name="Islam R."/>
            <person name="Rashid M.M."/>
            <person name="Khan S.A."/>
            <person name="Rahman M.S."/>
            <person name="Alam M."/>
            <person name="Yahiya A.S."/>
            <person name="Khan M.S."/>
            <person name="Azam M.S."/>
            <person name="Haque T."/>
            <person name="Lashkar M.Z.H."/>
            <person name="Akhand A.I."/>
            <person name="Morshed G."/>
            <person name="Roy S."/>
            <person name="Uddin K.S."/>
            <person name="Rabeya T."/>
            <person name="Hossain A.S."/>
            <person name="Chowdhury A."/>
            <person name="Snigdha A.R."/>
            <person name="Mortoza M.S."/>
            <person name="Matin S.A."/>
            <person name="Hoque S.M.E."/>
            <person name="Islam M.K."/>
            <person name="Roy D.K."/>
            <person name="Haider R."/>
            <person name="Moosa M.M."/>
            <person name="Elias S.M."/>
            <person name="Hasan A.M."/>
            <person name="Jahan S."/>
            <person name="Shafiuddin M."/>
            <person name="Mahmood N."/>
            <person name="Shommy N.S."/>
        </authorList>
    </citation>
    <scope>NUCLEOTIDE SEQUENCE [LARGE SCALE GENOMIC DNA]</scope>
    <source>
        <strain evidence="3">cv. O-4</strain>
    </source>
</reference>
<comment type="caution">
    <text evidence="2">The sequence shown here is derived from an EMBL/GenBank/DDBJ whole genome shotgun (WGS) entry which is preliminary data.</text>
</comment>
<dbReference type="EMBL" id="AWUE01003062">
    <property type="protein sequence ID" value="OMP13854.1"/>
    <property type="molecule type" value="Genomic_DNA"/>
</dbReference>
<evidence type="ECO:0000313" key="3">
    <source>
        <dbReference type="Proteomes" id="UP000187203"/>
    </source>
</evidence>
<feature type="region of interest" description="Disordered" evidence="1">
    <location>
        <begin position="61"/>
        <end position="157"/>
    </location>
</feature>
<name>A0A1R3L3D0_9ROSI</name>
<proteinExistence type="predicted"/>
<gene>
    <name evidence="2" type="ORF">COLO4_00807</name>
</gene>
<evidence type="ECO:0000256" key="1">
    <source>
        <dbReference type="SAM" id="MobiDB-lite"/>
    </source>
</evidence>
<sequence length="157" mass="16174">ALPITRSNTQSRTQRKTHEISEEYENGLHAGSGFLGSHPHRAVDCAAGPSAADPGLGRCLLPGRHAHHQPAQAGGGQELGGVHLPRRAQSGADRRPCGKGPGQGHAGHAAPEDRPAHGAVPRGTDHAAGHRPVRPHEECAHRLPAAAGPVHGRGHAA</sequence>
<feature type="compositionally biased region" description="Basic and acidic residues" evidence="1">
    <location>
        <begin position="123"/>
        <end position="141"/>
    </location>
</feature>
<protein>
    <submittedName>
        <fullName evidence="2">Uncharacterized protein</fullName>
    </submittedName>
</protein>
<dbReference type="AlphaFoldDB" id="A0A1R3L3D0"/>